<organism evidence="1 2">
    <name type="scientific">Chondromyces crocatus</name>
    <dbReference type="NCBI Taxonomy" id="52"/>
    <lineage>
        <taxon>Bacteria</taxon>
        <taxon>Pseudomonadati</taxon>
        <taxon>Myxococcota</taxon>
        <taxon>Polyangia</taxon>
        <taxon>Polyangiales</taxon>
        <taxon>Polyangiaceae</taxon>
        <taxon>Chondromyces</taxon>
    </lineage>
</organism>
<evidence type="ECO:0000313" key="2">
    <source>
        <dbReference type="Proteomes" id="UP000067626"/>
    </source>
</evidence>
<proteinExistence type="predicted"/>
<sequence>MIKLFGVVGFVVVLIYWQVRQAQGRRRVREIEHGKRCMACNGMQTQTENWNVRCLQCGFLVSFAVLQKSAVRDDELAAVTRPDEKMD</sequence>
<dbReference type="Proteomes" id="UP000067626">
    <property type="component" value="Chromosome"/>
</dbReference>
<name>A0A0K1EPI5_CHOCO</name>
<accession>A0A0K1EPI5</accession>
<dbReference type="AlphaFoldDB" id="A0A0K1EPI5"/>
<evidence type="ECO:0000313" key="1">
    <source>
        <dbReference type="EMBL" id="AKT42766.1"/>
    </source>
</evidence>
<protein>
    <submittedName>
        <fullName evidence="1">Uncharacterized protein</fullName>
    </submittedName>
</protein>
<keyword evidence="2" id="KW-1185">Reference proteome</keyword>
<dbReference type="KEGG" id="ccro:CMC5_069930"/>
<dbReference type="EMBL" id="CP012159">
    <property type="protein sequence ID" value="AKT42766.1"/>
    <property type="molecule type" value="Genomic_DNA"/>
</dbReference>
<gene>
    <name evidence="1" type="ORF">CMC5_069930</name>
</gene>
<dbReference type="STRING" id="52.CMC5_069930"/>
<dbReference type="RefSeq" id="WP_050434341.1">
    <property type="nucleotide sequence ID" value="NZ_CP012159.1"/>
</dbReference>
<reference evidence="1 2" key="1">
    <citation type="submission" date="2015-07" db="EMBL/GenBank/DDBJ databases">
        <title>Genome analysis of myxobacterium Chondromyces crocatus Cm c5 reveals a high potential for natural compound synthesis and the genetic basis for the loss of fruiting body formation.</title>
        <authorList>
            <person name="Zaburannyi N."/>
            <person name="Bunk B."/>
            <person name="Maier J."/>
            <person name="Overmann J."/>
            <person name="Mueller R."/>
        </authorList>
    </citation>
    <scope>NUCLEOTIDE SEQUENCE [LARGE SCALE GENOMIC DNA]</scope>
    <source>
        <strain evidence="1 2">Cm c5</strain>
    </source>
</reference>
<dbReference type="OrthoDB" id="9992796at2"/>